<dbReference type="InterPro" id="IPR002192">
    <property type="entry name" value="PPDK_AMP/ATP-bd"/>
</dbReference>
<dbReference type="PANTHER" id="PTHR22931">
    <property type="entry name" value="PHOSPHOENOLPYRUVATE DIKINASE-RELATED"/>
    <property type="match status" value="1"/>
</dbReference>
<sequence length="86" mass="9295">MKPVYFFGGGKADGSASDKNLLGGKGANLAEMTRLGIPVPPGFTISTDICRYYMEKDSFPDELESQIQNSLSQVENIMGQIFGDAE</sequence>
<feature type="non-terminal residue" evidence="2">
    <location>
        <position position="86"/>
    </location>
</feature>
<accession>A0A382YMW0</accession>
<dbReference type="PANTHER" id="PTHR22931:SF9">
    <property type="entry name" value="PYRUVATE, PHOSPHATE DIKINASE 1, CHLOROPLASTIC"/>
    <property type="match status" value="1"/>
</dbReference>
<dbReference type="GO" id="GO:0050242">
    <property type="term" value="F:pyruvate, phosphate dikinase activity"/>
    <property type="evidence" value="ECO:0007669"/>
    <property type="project" value="InterPro"/>
</dbReference>
<evidence type="ECO:0000313" key="2">
    <source>
        <dbReference type="EMBL" id="SVD84400.1"/>
    </source>
</evidence>
<proteinExistence type="predicted"/>
<dbReference type="InterPro" id="IPR010121">
    <property type="entry name" value="Pyruvate_phosphate_dikinase"/>
</dbReference>
<reference evidence="2" key="1">
    <citation type="submission" date="2018-05" db="EMBL/GenBank/DDBJ databases">
        <authorList>
            <person name="Lanie J.A."/>
            <person name="Ng W.-L."/>
            <person name="Kazmierczak K.M."/>
            <person name="Andrzejewski T.M."/>
            <person name="Davidsen T.M."/>
            <person name="Wayne K.J."/>
            <person name="Tettelin H."/>
            <person name="Glass J.I."/>
            <person name="Rusch D."/>
            <person name="Podicherti R."/>
            <person name="Tsui H.-C.T."/>
            <person name="Winkler M.E."/>
        </authorList>
    </citation>
    <scope>NUCLEOTIDE SEQUENCE</scope>
</reference>
<protein>
    <recommendedName>
        <fullName evidence="1">Pyruvate phosphate dikinase AMP/ATP-binding domain-containing protein</fullName>
    </recommendedName>
</protein>
<dbReference type="GO" id="GO:0005524">
    <property type="term" value="F:ATP binding"/>
    <property type="evidence" value="ECO:0007669"/>
    <property type="project" value="InterPro"/>
</dbReference>
<dbReference type="InterPro" id="IPR013815">
    <property type="entry name" value="ATP_grasp_subdomain_1"/>
</dbReference>
<dbReference type="AlphaFoldDB" id="A0A382YMW0"/>
<dbReference type="SUPFAM" id="SSF56059">
    <property type="entry name" value="Glutathione synthetase ATP-binding domain-like"/>
    <property type="match status" value="1"/>
</dbReference>
<evidence type="ECO:0000259" key="1">
    <source>
        <dbReference type="Pfam" id="PF01326"/>
    </source>
</evidence>
<gene>
    <name evidence="2" type="ORF">METZ01_LOCUS437254</name>
</gene>
<dbReference type="Gene3D" id="3.30.1490.20">
    <property type="entry name" value="ATP-grasp fold, A domain"/>
    <property type="match status" value="1"/>
</dbReference>
<dbReference type="Pfam" id="PF01326">
    <property type="entry name" value="PPDK_N"/>
    <property type="match status" value="1"/>
</dbReference>
<dbReference type="GO" id="GO:0016301">
    <property type="term" value="F:kinase activity"/>
    <property type="evidence" value="ECO:0007669"/>
    <property type="project" value="InterPro"/>
</dbReference>
<name>A0A382YMW0_9ZZZZ</name>
<organism evidence="2">
    <name type="scientific">marine metagenome</name>
    <dbReference type="NCBI Taxonomy" id="408172"/>
    <lineage>
        <taxon>unclassified sequences</taxon>
        <taxon>metagenomes</taxon>
        <taxon>ecological metagenomes</taxon>
    </lineage>
</organism>
<dbReference type="EMBL" id="UINC01176999">
    <property type="protein sequence ID" value="SVD84400.1"/>
    <property type="molecule type" value="Genomic_DNA"/>
</dbReference>
<feature type="domain" description="Pyruvate phosphate dikinase AMP/ATP-binding" evidence="1">
    <location>
        <begin position="20"/>
        <end position="74"/>
    </location>
</feature>